<dbReference type="InterPro" id="IPR003838">
    <property type="entry name" value="ABC3_permease_C"/>
</dbReference>
<dbReference type="PANTHER" id="PTHR43738:SF2">
    <property type="entry name" value="ABC TRANSPORTER PERMEASE"/>
    <property type="match status" value="1"/>
</dbReference>
<dbReference type="Proteomes" id="UP000658278">
    <property type="component" value="Unassembled WGS sequence"/>
</dbReference>
<evidence type="ECO:0000259" key="8">
    <source>
        <dbReference type="Pfam" id="PF02687"/>
    </source>
</evidence>
<evidence type="ECO:0000313" key="9">
    <source>
        <dbReference type="EMBL" id="MBK1826780.1"/>
    </source>
</evidence>
<proteinExistence type="predicted"/>
<protein>
    <submittedName>
        <fullName evidence="9">ABC transporter permease</fullName>
    </submittedName>
</protein>
<evidence type="ECO:0000256" key="6">
    <source>
        <dbReference type="SAM" id="MobiDB-lite"/>
    </source>
</evidence>
<feature type="transmembrane region" description="Helical" evidence="7">
    <location>
        <begin position="1065"/>
        <end position="1085"/>
    </location>
</feature>
<evidence type="ECO:0000313" key="10">
    <source>
        <dbReference type="Proteomes" id="UP000658278"/>
    </source>
</evidence>
<keyword evidence="4 7" id="KW-1133">Transmembrane helix</keyword>
<keyword evidence="2" id="KW-1003">Cell membrane</keyword>
<dbReference type="Pfam" id="PF02687">
    <property type="entry name" value="FtsX"/>
    <property type="match status" value="2"/>
</dbReference>
<evidence type="ECO:0000256" key="5">
    <source>
        <dbReference type="ARBA" id="ARBA00023136"/>
    </source>
</evidence>
<feature type="transmembrane region" description="Helical" evidence="7">
    <location>
        <begin position="669"/>
        <end position="688"/>
    </location>
</feature>
<dbReference type="PANTHER" id="PTHR43738">
    <property type="entry name" value="ABC TRANSPORTER, MEMBRANE PROTEIN"/>
    <property type="match status" value="1"/>
</dbReference>
<dbReference type="InterPro" id="IPR051125">
    <property type="entry name" value="ABC-4/HrtB_transporter"/>
</dbReference>
<feature type="transmembrane region" description="Helical" evidence="7">
    <location>
        <begin position="1097"/>
        <end position="1120"/>
    </location>
</feature>
<dbReference type="AlphaFoldDB" id="A0A934RA80"/>
<keyword evidence="5 7" id="KW-0472">Membrane</keyword>
<sequence length="1125" mass="121944">MNSLQFILRGLKHHRTGYLGVLLGSALGTMVLLGALFAGDSVKSTLRQIAEERIGKTRNVLVGGENLFLAELASEVGKDTAPVLQIQGQVSEPTGRTIGQTDIFGINERFWDFSISSDKGPTPRISEKAWPINKELADSLDLGVGDTLIVRLRKPSLVTGDVPLADNDDEIITLRGEVSHILEDGEMGRFSLAQSQLNTPKVFLPLPALAEAMEQLPARANLLLSRDPIDPATFEKRVRSSMSLADYGLSIVDAPENGHLAIRSERIFLSPTLEAKIRATFPRVRPTLTYLVNTLAANERETPYSMVTGADPTLATFVPDDLKDDEIALSSWEAEDLAAQPGDTVRISYYVLGKNNRLTEEHAEFTVRHIYPLEGAAADKQWTPDFPGITEAETNADWSSGLPLDMKRIRDKDETYWDNHRGTPKAFITHSAAAKLWQNRWGSATGLRSAVWDIPQEQIETKLLNVFEPLDAGLHTRDIASESTAAASSPVDIASLFLSMSFFLIVAAVALTAMLFRFNIEQRNTESGLLTAVGIPAKKILRWRLGEGLVMVTLGALLGAVLAFAYTRGLLLFLEKIWNSGGERLFQFHASPASIAGGVIGFVILMMATIWLVTRKQGKRSASLRLTSGSEEIPPTSHRKRPRLIALIFALIGIGSLAASSQLGPSSAFFLSGFCFLIAGLALWKSVFQLTSRPKSSNHGPTPEPEHQPDRGLQSAPPSKPPNNAAQPSNPSLSTSHFSLSTPAQLAKTNLARRPTRSLVAIGTLASAIFLVISVTSFQKHGAGEWQDPTSGTGGYGVWIETASPLIRQASGQFEFESDDINTLLPVRVGTGDDASCFNLNSVAKPRLLAVDTTQLEGRFSIKSTAEGIEPSWAALRNTPSPSDRELQLAPESEQAIPLRAFIDETTLLWVLKKKPGDLIEYTDEFGTPFTVEIAGTLTESVFQGSFIIDEAAFVKRYPSSPGYRIFLATTSKAPAEARADLQRSLTDLGATISPTAERIAAFHSVENTYISIFNVLGGLGVILGSAGLGLVTARNLAERKDEFAMLHTIGISRRITRSIITREVRSLILAALLIGLIAALISILPSLPQQPAPGITLAWIAGLALLTTACATLSAWLAYRSQRN</sequence>
<evidence type="ECO:0000256" key="3">
    <source>
        <dbReference type="ARBA" id="ARBA00022692"/>
    </source>
</evidence>
<feature type="transmembrane region" description="Helical" evidence="7">
    <location>
        <begin position="548"/>
        <end position="573"/>
    </location>
</feature>
<feature type="transmembrane region" description="Helical" evidence="7">
    <location>
        <begin position="21"/>
        <end position="39"/>
    </location>
</feature>
<dbReference type="RefSeq" id="WP_200278039.1">
    <property type="nucleotide sequence ID" value="NZ_JAENII010000004.1"/>
</dbReference>
<keyword evidence="10" id="KW-1185">Reference proteome</keyword>
<feature type="domain" description="ABC3 transporter permease C-terminal" evidence="8">
    <location>
        <begin position="1016"/>
        <end position="1122"/>
    </location>
</feature>
<name>A0A934RA80_9BACT</name>
<reference evidence="9" key="1">
    <citation type="submission" date="2021-01" db="EMBL/GenBank/DDBJ databases">
        <title>Modified the classification status of verrucomicrobia.</title>
        <authorList>
            <person name="Feng X."/>
        </authorList>
    </citation>
    <scope>NUCLEOTIDE SEQUENCE</scope>
    <source>
        <strain evidence="9">KCTC 22201</strain>
    </source>
</reference>
<accession>A0A934RA80</accession>
<evidence type="ECO:0000256" key="1">
    <source>
        <dbReference type="ARBA" id="ARBA00004651"/>
    </source>
</evidence>
<feature type="region of interest" description="Disordered" evidence="6">
    <location>
        <begin position="694"/>
        <end position="738"/>
    </location>
</feature>
<evidence type="ECO:0000256" key="2">
    <source>
        <dbReference type="ARBA" id="ARBA00022475"/>
    </source>
</evidence>
<dbReference type="GO" id="GO:0005886">
    <property type="term" value="C:plasma membrane"/>
    <property type="evidence" value="ECO:0007669"/>
    <property type="project" value="UniProtKB-SubCell"/>
</dbReference>
<evidence type="ECO:0000256" key="7">
    <source>
        <dbReference type="SAM" id="Phobius"/>
    </source>
</evidence>
<feature type="compositionally biased region" description="Low complexity" evidence="6">
    <location>
        <begin position="722"/>
        <end position="734"/>
    </location>
</feature>
<feature type="transmembrane region" description="Helical" evidence="7">
    <location>
        <begin position="758"/>
        <end position="778"/>
    </location>
</feature>
<keyword evidence="3 7" id="KW-0812">Transmembrane</keyword>
<dbReference type="EMBL" id="JAENII010000004">
    <property type="protein sequence ID" value="MBK1826780.1"/>
    <property type="molecule type" value="Genomic_DNA"/>
</dbReference>
<organism evidence="9 10">
    <name type="scientific">Haloferula rosea</name>
    <dbReference type="NCBI Taxonomy" id="490093"/>
    <lineage>
        <taxon>Bacteria</taxon>
        <taxon>Pseudomonadati</taxon>
        <taxon>Verrucomicrobiota</taxon>
        <taxon>Verrucomicrobiia</taxon>
        <taxon>Verrucomicrobiales</taxon>
        <taxon>Verrucomicrobiaceae</taxon>
        <taxon>Haloferula</taxon>
    </lineage>
</organism>
<feature type="transmembrane region" description="Helical" evidence="7">
    <location>
        <begin position="593"/>
        <end position="613"/>
    </location>
</feature>
<comment type="subcellular location">
    <subcellularLocation>
        <location evidence="1">Cell membrane</location>
        <topology evidence="1">Multi-pass membrane protein</topology>
    </subcellularLocation>
</comment>
<feature type="transmembrane region" description="Helical" evidence="7">
    <location>
        <begin position="644"/>
        <end position="663"/>
    </location>
</feature>
<feature type="transmembrane region" description="Helical" evidence="7">
    <location>
        <begin position="493"/>
        <end position="516"/>
    </location>
</feature>
<comment type="caution">
    <text evidence="9">The sequence shown here is derived from an EMBL/GenBank/DDBJ whole genome shotgun (WGS) entry which is preliminary data.</text>
</comment>
<feature type="domain" description="ABC3 transporter permease C-terminal" evidence="8">
    <location>
        <begin position="499"/>
        <end position="620"/>
    </location>
</feature>
<evidence type="ECO:0000256" key="4">
    <source>
        <dbReference type="ARBA" id="ARBA00022989"/>
    </source>
</evidence>
<gene>
    <name evidence="9" type="ORF">JIN81_07105</name>
</gene>
<feature type="transmembrane region" description="Helical" evidence="7">
    <location>
        <begin position="1010"/>
        <end position="1032"/>
    </location>
</feature>